<dbReference type="KEGG" id="hsf:HLASA_0792"/>
<dbReference type="GO" id="GO:0005829">
    <property type="term" value="C:cytosol"/>
    <property type="evidence" value="ECO:0007669"/>
    <property type="project" value="TreeGrafter"/>
</dbReference>
<dbReference type="AlphaFoldDB" id="A0A0N9MUS7"/>
<dbReference type="Pfam" id="PF00696">
    <property type="entry name" value="AA_kinase"/>
    <property type="match status" value="1"/>
</dbReference>
<dbReference type="PRINTS" id="PR01469">
    <property type="entry name" value="CARBMTKINASE"/>
</dbReference>
<feature type="domain" description="Aspartate/glutamate/uridylate kinase" evidence="8">
    <location>
        <begin position="3"/>
        <end position="286"/>
    </location>
</feature>
<dbReference type="GO" id="GO:0008804">
    <property type="term" value="F:carbamate kinase activity"/>
    <property type="evidence" value="ECO:0007669"/>
    <property type="project" value="UniProtKB-UniRule"/>
</dbReference>
<dbReference type="PIRSF" id="PIRSF000723">
    <property type="entry name" value="Carbamate_kin"/>
    <property type="match status" value="1"/>
</dbReference>
<dbReference type="PATRIC" id="fig|1604004.5.peg.833"/>
<reference evidence="9 10" key="2">
    <citation type="journal article" date="2016" name="Stand. Genomic Sci.">
        <title>Complete genome sequence of 'Halanaeroarchaeum sulfurireducens' M27-SA2, a sulfur-reducing and acetate-oxidizing haloarchaeon from the deep-sea hypersaline anoxic lake Medee.</title>
        <authorList>
            <person name="Messina E."/>
            <person name="Sorokin D.Y."/>
            <person name="Kublanov I.V."/>
            <person name="Toshchakov S."/>
            <person name="Lopatina A."/>
            <person name="Arcadi E."/>
            <person name="Smedile F."/>
            <person name="La Spada G."/>
            <person name="La Cono V."/>
            <person name="Yakimov M.M."/>
        </authorList>
    </citation>
    <scope>NUCLEOTIDE SEQUENCE [LARGE SCALE GENOMIC DNA]</scope>
    <source>
        <strain evidence="9 10">M27-SA2</strain>
    </source>
</reference>
<dbReference type="EMBL" id="CP011564">
    <property type="protein sequence ID" value="ALG81692.1"/>
    <property type="molecule type" value="Genomic_DNA"/>
</dbReference>
<dbReference type="Proteomes" id="UP000060390">
    <property type="component" value="Chromosome"/>
</dbReference>
<name>A0A0N9MUS7_9EURY</name>
<dbReference type="PANTHER" id="PTHR30409:SF1">
    <property type="entry name" value="CARBAMATE KINASE-RELATED"/>
    <property type="match status" value="1"/>
</dbReference>
<evidence type="ECO:0000256" key="1">
    <source>
        <dbReference type="ARBA" id="ARBA00011066"/>
    </source>
</evidence>
<dbReference type="CDD" id="cd04235">
    <property type="entry name" value="AAK_CK"/>
    <property type="match status" value="1"/>
</dbReference>
<comment type="similarity">
    <text evidence="1 6">Belongs to the carbamate kinase family.</text>
</comment>
<evidence type="ECO:0000256" key="4">
    <source>
        <dbReference type="ARBA" id="ARBA00022777"/>
    </source>
</evidence>
<evidence type="ECO:0000313" key="9">
    <source>
        <dbReference type="EMBL" id="ALG81692.1"/>
    </source>
</evidence>
<dbReference type="PANTHER" id="PTHR30409">
    <property type="entry name" value="CARBAMATE KINASE"/>
    <property type="match status" value="1"/>
</dbReference>
<dbReference type="InterPro" id="IPR001048">
    <property type="entry name" value="Asp/Glu/Uridylate_kinase"/>
</dbReference>
<dbReference type="NCBIfam" id="NF009007">
    <property type="entry name" value="PRK12352.1"/>
    <property type="match status" value="1"/>
</dbReference>
<sequence>MGRIIVALGGNTLLPMDDETMAGQRRRVRAAVENLARLDEAGHDFVLTHGNGPQVGNLMLQQEQSDAGPRFPLDVLVAETQAQLGYILQQELGNVLEESVTTVITQVRVDAHDEAFEHPTKPVGPHYSESEGRSKPFQTKQVTRPDGTTTYRRVVPSPDPIEVVEADRIETLVADGKTVICAGVRGIPVVRERGQLRGVEAVIDKDRASALVADEIDATMLLLLTDVDAAYTDFGSADQAPIEEASVTELRELLADGEFAEGSMKPKVEAAIDFVESQGERAIITSTDVMDDALAGDAGTQVLP</sequence>
<reference evidence="10" key="1">
    <citation type="submission" date="2015-05" db="EMBL/GenBank/DDBJ databases">
        <title>Complete genome sequence of Halanaeroarchaeum sulfurireducens type strain M27-SA2, a sulfate-reducer haloarchaeon from marine anoxic lake Medee.</title>
        <authorList>
            <person name="Messina E."/>
            <person name="Kublanov I.V."/>
            <person name="Toshchakov S."/>
            <person name="Arcadi E."/>
            <person name="La Spada G."/>
            <person name="La Cono V."/>
            <person name="Yakimov M.M."/>
        </authorList>
    </citation>
    <scope>NUCLEOTIDE SEQUENCE [LARGE SCALE GENOMIC DNA]</scope>
    <source>
        <strain evidence="10">M27-SA2</strain>
    </source>
</reference>
<evidence type="ECO:0000259" key="8">
    <source>
        <dbReference type="Pfam" id="PF00696"/>
    </source>
</evidence>
<dbReference type="NCBIfam" id="TIGR00746">
    <property type="entry name" value="arcC"/>
    <property type="match status" value="1"/>
</dbReference>
<dbReference type="GeneID" id="26010155"/>
<protein>
    <recommendedName>
        <fullName evidence="2 5">Carbamate kinase</fullName>
    </recommendedName>
</protein>
<dbReference type="InterPro" id="IPR036393">
    <property type="entry name" value="AceGlu_kinase-like_sf"/>
</dbReference>
<evidence type="ECO:0000256" key="5">
    <source>
        <dbReference type="NCBIfam" id="TIGR00746"/>
    </source>
</evidence>
<evidence type="ECO:0000256" key="3">
    <source>
        <dbReference type="ARBA" id="ARBA00022679"/>
    </source>
</evidence>
<accession>A0A0N9MUS7</accession>
<evidence type="ECO:0000256" key="2">
    <source>
        <dbReference type="ARBA" id="ARBA00020752"/>
    </source>
</evidence>
<evidence type="ECO:0000256" key="6">
    <source>
        <dbReference type="PIRNR" id="PIRNR000723"/>
    </source>
</evidence>
<feature type="compositionally biased region" description="Polar residues" evidence="7">
    <location>
        <begin position="136"/>
        <end position="151"/>
    </location>
</feature>
<evidence type="ECO:0000256" key="7">
    <source>
        <dbReference type="SAM" id="MobiDB-lite"/>
    </source>
</evidence>
<dbReference type="SUPFAM" id="SSF53633">
    <property type="entry name" value="Carbamate kinase-like"/>
    <property type="match status" value="1"/>
</dbReference>
<dbReference type="InterPro" id="IPR003964">
    <property type="entry name" value="Carb_kinase"/>
</dbReference>
<feature type="region of interest" description="Disordered" evidence="7">
    <location>
        <begin position="115"/>
        <end position="155"/>
    </location>
</feature>
<dbReference type="RefSeq" id="WP_054519591.1">
    <property type="nucleotide sequence ID" value="NZ_CP011564.1"/>
</dbReference>
<proteinExistence type="inferred from homology"/>
<dbReference type="GO" id="GO:0019546">
    <property type="term" value="P:L-arginine deiminase pathway"/>
    <property type="evidence" value="ECO:0007669"/>
    <property type="project" value="TreeGrafter"/>
</dbReference>
<gene>
    <name evidence="9" type="primary">arcC</name>
    <name evidence="9" type="ORF">HLASA_0792</name>
</gene>
<dbReference type="STRING" id="1604004.HLASA_0792"/>
<organism evidence="9 10">
    <name type="scientific">Halanaeroarchaeum sulfurireducens</name>
    <dbReference type="NCBI Taxonomy" id="1604004"/>
    <lineage>
        <taxon>Archaea</taxon>
        <taxon>Methanobacteriati</taxon>
        <taxon>Methanobacteriota</taxon>
        <taxon>Stenosarchaea group</taxon>
        <taxon>Halobacteria</taxon>
        <taxon>Halobacteriales</taxon>
        <taxon>Halobacteriaceae</taxon>
        <taxon>Halanaeroarchaeum</taxon>
    </lineage>
</organism>
<evidence type="ECO:0000313" key="10">
    <source>
        <dbReference type="Proteomes" id="UP000060390"/>
    </source>
</evidence>
<keyword evidence="3 6" id="KW-0808">Transferase</keyword>
<dbReference type="FunFam" id="3.40.1160.10:FF:000007">
    <property type="entry name" value="Carbamate kinase"/>
    <property type="match status" value="1"/>
</dbReference>
<keyword evidence="4 6" id="KW-0418">Kinase</keyword>
<dbReference type="Gene3D" id="3.40.1160.10">
    <property type="entry name" value="Acetylglutamate kinase-like"/>
    <property type="match status" value="1"/>
</dbReference>